<reference evidence="2" key="1">
    <citation type="submission" date="2022-03" db="EMBL/GenBank/DDBJ databases">
        <authorList>
            <person name="Lindestad O."/>
        </authorList>
    </citation>
    <scope>NUCLEOTIDE SEQUENCE</scope>
</reference>
<dbReference type="CDD" id="cd23158">
    <property type="entry name" value="Prefoldin_UXT"/>
    <property type="match status" value="1"/>
</dbReference>
<evidence type="ECO:0000256" key="1">
    <source>
        <dbReference type="ARBA" id="ARBA00007666"/>
    </source>
</evidence>
<dbReference type="OrthoDB" id="433124at2759"/>
<keyword evidence="3" id="KW-1185">Reference proteome</keyword>
<gene>
    <name evidence="2" type="primary">jg7672</name>
    <name evidence="2" type="ORF">PAEG_LOCUS7125</name>
</gene>
<sequence>MPEVNIDSTIGKYEQYIENVLKEDLRILYLKLQKINAELTDLIQQKHALKVIVDKSVHPNGIKTQVNIGCNFFMEASVADTSKLLMNIGLNHYLEFSTDEAFKYLDARIKVFEQKSEEICNKAVETKAHIKLMLIGIGELENQKNGKKS</sequence>
<dbReference type="GO" id="GO:0000122">
    <property type="term" value="P:negative regulation of transcription by RNA polymerase II"/>
    <property type="evidence" value="ECO:0007669"/>
    <property type="project" value="InterPro"/>
</dbReference>
<dbReference type="AlphaFoldDB" id="A0A8S4QY13"/>
<name>A0A8S4QY13_9NEOP</name>
<dbReference type="InterPro" id="IPR009053">
    <property type="entry name" value="Prefoldin"/>
</dbReference>
<evidence type="ECO:0000313" key="2">
    <source>
        <dbReference type="EMBL" id="CAH2226419.1"/>
    </source>
</evidence>
<protein>
    <submittedName>
        <fullName evidence="2">Jg7672 protein</fullName>
    </submittedName>
</protein>
<comment type="similarity">
    <text evidence="1">Belongs to the UXT family.</text>
</comment>
<dbReference type="InterPro" id="IPR004127">
    <property type="entry name" value="Prefoldin_subunit_alpha"/>
</dbReference>
<dbReference type="Proteomes" id="UP000838756">
    <property type="component" value="Unassembled WGS sequence"/>
</dbReference>
<evidence type="ECO:0000313" key="3">
    <source>
        <dbReference type="Proteomes" id="UP000838756"/>
    </source>
</evidence>
<dbReference type="SUPFAM" id="SSF46579">
    <property type="entry name" value="Prefoldin"/>
    <property type="match status" value="1"/>
</dbReference>
<comment type="caution">
    <text evidence="2">The sequence shown here is derived from an EMBL/GenBank/DDBJ whole genome shotgun (WGS) entry which is preliminary data.</text>
</comment>
<dbReference type="EMBL" id="CAKXAJ010021281">
    <property type="protein sequence ID" value="CAH2226419.1"/>
    <property type="molecule type" value="Genomic_DNA"/>
</dbReference>
<dbReference type="PRINTS" id="PR01502">
    <property type="entry name" value="UXTPROTEIN"/>
</dbReference>
<dbReference type="GO" id="GO:0003714">
    <property type="term" value="F:transcription corepressor activity"/>
    <property type="evidence" value="ECO:0007669"/>
    <property type="project" value="InterPro"/>
</dbReference>
<proteinExistence type="inferred from homology"/>
<accession>A0A8S4QY13</accession>
<dbReference type="InterPro" id="IPR003994">
    <property type="entry name" value="UXT"/>
</dbReference>
<dbReference type="Pfam" id="PF02996">
    <property type="entry name" value="Prefoldin"/>
    <property type="match status" value="1"/>
</dbReference>
<organism evidence="2 3">
    <name type="scientific">Pararge aegeria aegeria</name>
    <dbReference type="NCBI Taxonomy" id="348720"/>
    <lineage>
        <taxon>Eukaryota</taxon>
        <taxon>Metazoa</taxon>
        <taxon>Ecdysozoa</taxon>
        <taxon>Arthropoda</taxon>
        <taxon>Hexapoda</taxon>
        <taxon>Insecta</taxon>
        <taxon>Pterygota</taxon>
        <taxon>Neoptera</taxon>
        <taxon>Endopterygota</taxon>
        <taxon>Lepidoptera</taxon>
        <taxon>Glossata</taxon>
        <taxon>Ditrysia</taxon>
        <taxon>Papilionoidea</taxon>
        <taxon>Nymphalidae</taxon>
        <taxon>Satyrinae</taxon>
        <taxon>Satyrini</taxon>
        <taxon>Parargina</taxon>
        <taxon>Pararge</taxon>
    </lineage>
</organism>
<dbReference type="Gene3D" id="1.10.287.370">
    <property type="match status" value="1"/>
</dbReference>